<evidence type="ECO:0000256" key="1">
    <source>
        <dbReference type="ARBA" id="ARBA00022714"/>
    </source>
</evidence>
<evidence type="ECO:0000256" key="4">
    <source>
        <dbReference type="ARBA" id="ARBA00023014"/>
    </source>
</evidence>
<gene>
    <name evidence="6" type="ORF">CF651_29080</name>
</gene>
<keyword evidence="1" id="KW-0001">2Fe-2S</keyword>
<evidence type="ECO:0000256" key="2">
    <source>
        <dbReference type="ARBA" id="ARBA00022723"/>
    </source>
</evidence>
<dbReference type="EMBL" id="NMQW01000057">
    <property type="protein sequence ID" value="OXM82727.1"/>
    <property type="molecule type" value="Genomic_DNA"/>
</dbReference>
<dbReference type="CDD" id="cd03467">
    <property type="entry name" value="Rieske"/>
    <property type="match status" value="1"/>
</dbReference>
<dbReference type="RefSeq" id="WP_094018369.1">
    <property type="nucleotide sequence ID" value="NZ_NMQW01000057.1"/>
</dbReference>
<organism evidence="6 7">
    <name type="scientific">Paenibacillus rigui</name>
    <dbReference type="NCBI Taxonomy" id="554312"/>
    <lineage>
        <taxon>Bacteria</taxon>
        <taxon>Bacillati</taxon>
        <taxon>Bacillota</taxon>
        <taxon>Bacilli</taxon>
        <taxon>Bacillales</taxon>
        <taxon>Paenibacillaceae</taxon>
        <taxon>Paenibacillus</taxon>
    </lineage>
</organism>
<dbReference type="PROSITE" id="PS51296">
    <property type="entry name" value="RIESKE"/>
    <property type="match status" value="1"/>
</dbReference>
<dbReference type="GO" id="GO:0046872">
    <property type="term" value="F:metal ion binding"/>
    <property type="evidence" value="ECO:0007669"/>
    <property type="project" value="UniProtKB-KW"/>
</dbReference>
<dbReference type="AlphaFoldDB" id="A0A229UH55"/>
<dbReference type="InterPro" id="IPR036922">
    <property type="entry name" value="Rieske_2Fe-2S_sf"/>
</dbReference>
<keyword evidence="3" id="KW-0408">Iron</keyword>
<evidence type="ECO:0000256" key="3">
    <source>
        <dbReference type="ARBA" id="ARBA00023004"/>
    </source>
</evidence>
<dbReference type="SUPFAM" id="SSF50022">
    <property type="entry name" value="ISP domain"/>
    <property type="match status" value="1"/>
</dbReference>
<keyword evidence="2" id="KW-0479">Metal-binding</keyword>
<accession>A0A229UH55</accession>
<feature type="domain" description="Rieske" evidence="5">
    <location>
        <begin position="4"/>
        <end position="95"/>
    </location>
</feature>
<dbReference type="GO" id="GO:0004497">
    <property type="term" value="F:monooxygenase activity"/>
    <property type="evidence" value="ECO:0007669"/>
    <property type="project" value="UniProtKB-ARBA"/>
</dbReference>
<dbReference type="InterPro" id="IPR017941">
    <property type="entry name" value="Rieske_2Fe-2S"/>
</dbReference>
<dbReference type="OrthoDB" id="2614894at2"/>
<proteinExistence type="predicted"/>
<dbReference type="GO" id="GO:0016705">
    <property type="term" value="F:oxidoreductase activity, acting on paired donors, with incorporation or reduction of molecular oxygen"/>
    <property type="evidence" value="ECO:0007669"/>
    <property type="project" value="UniProtKB-ARBA"/>
</dbReference>
<comment type="caution">
    <text evidence="6">The sequence shown here is derived from an EMBL/GenBank/DDBJ whole genome shotgun (WGS) entry which is preliminary data.</text>
</comment>
<dbReference type="Gene3D" id="2.102.10.10">
    <property type="entry name" value="Rieske [2Fe-2S] iron-sulphur domain"/>
    <property type="match status" value="1"/>
</dbReference>
<keyword evidence="7" id="KW-1185">Reference proteome</keyword>
<dbReference type="GO" id="GO:0051537">
    <property type="term" value="F:2 iron, 2 sulfur cluster binding"/>
    <property type="evidence" value="ECO:0007669"/>
    <property type="project" value="UniProtKB-KW"/>
</dbReference>
<protein>
    <submittedName>
        <fullName evidence="6">2Fe-2S ferredoxin</fullName>
    </submittedName>
</protein>
<dbReference type="Pfam" id="PF00355">
    <property type="entry name" value="Rieske"/>
    <property type="match status" value="1"/>
</dbReference>
<sequence length="99" mass="11162">MNEIVLGPVSRFDQELPAEVELEGRPCYVLKDGETFRLVSRKCPHAGQWVEWEDGELVCPMHGWTFNPHTGACLNVPAKGLAEFKVIQRDGELIAQLQE</sequence>
<name>A0A229UH55_9BACL</name>
<keyword evidence="4" id="KW-0411">Iron-sulfur</keyword>
<evidence type="ECO:0000313" key="7">
    <source>
        <dbReference type="Proteomes" id="UP000215509"/>
    </source>
</evidence>
<dbReference type="Proteomes" id="UP000215509">
    <property type="component" value="Unassembled WGS sequence"/>
</dbReference>
<evidence type="ECO:0000259" key="5">
    <source>
        <dbReference type="PROSITE" id="PS51296"/>
    </source>
</evidence>
<evidence type="ECO:0000313" key="6">
    <source>
        <dbReference type="EMBL" id="OXM82727.1"/>
    </source>
</evidence>
<reference evidence="6 7" key="1">
    <citation type="submission" date="2017-07" db="EMBL/GenBank/DDBJ databases">
        <title>Genome sequencing and assembly of Paenibacillus rigui.</title>
        <authorList>
            <person name="Mayilraj S."/>
        </authorList>
    </citation>
    <scope>NUCLEOTIDE SEQUENCE [LARGE SCALE GENOMIC DNA]</scope>
    <source>
        <strain evidence="6 7">JCM 16352</strain>
    </source>
</reference>